<dbReference type="PANTHER" id="PTHR16515:SF61">
    <property type="entry name" value="NOVEL ZINC FINGER PROTEIN"/>
    <property type="match status" value="1"/>
</dbReference>
<feature type="domain" description="C2H2-type" evidence="12">
    <location>
        <begin position="558"/>
        <end position="581"/>
    </location>
</feature>
<proteinExistence type="inferred from homology"/>
<comment type="subcellular location">
    <subcellularLocation>
        <location evidence="2">Nucleus</location>
    </subcellularLocation>
</comment>
<dbReference type="Pfam" id="PF00096">
    <property type="entry name" value="zf-C2H2"/>
    <property type="match status" value="3"/>
</dbReference>
<evidence type="ECO:0000256" key="7">
    <source>
        <dbReference type="ARBA" id="ARBA00022833"/>
    </source>
</evidence>
<dbReference type="Gene3D" id="3.30.160.60">
    <property type="entry name" value="Classic Zinc Finger"/>
    <property type="match status" value="4"/>
</dbReference>
<evidence type="ECO:0000256" key="11">
    <source>
        <dbReference type="SAM" id="MobiDB-lite"/>
    </source>
</evidence>
<evidence type="ECO:0000256" key="3">
    <source>
        <dbReference type="ARBA" id="ARBA00006991"/>
    </source>
</evidence>
<dbReference type="InterPro" id="IPR036236">
    <property type="entry name" value="Znf_C2H2_sf"/>
</dbReference>
<dbReference type="FunFam" id="3.30.160.60:FF:000912">
    <property type="entry name" value="Zinc finger protein 660"/>
    <property type="match status" value="1"/>
</dbReference>
<feature type="domain" description="C2H2-type" evidence="12">
    <location>
        <begin position="530"/>
        <end position="557"/>
    </location>
</feature>
<dbReference type="PROSITE" id="PS50157">
    <property type="entry name" value="ZINC_FINGER_C2H2_2"/>
    <property type="match status" value="5"/>
</dbReference>
<reference evidence="13" key="1">
    <citation type="submission" date="2022-03" db="EMBL/GenBank/DDBJ databases">
        <authorList>
            <person name="Alioto T."/>
            <person name="Alioto T."/>
            <person name="Gomez Garrido J."/>
        </authorList>
    </citation>
    <scope>NUCLEOTIDE SEQUENCE</scope>
</reference>
<evidence type="ECO:0000256" key="1">
    <source>
        <dbReference type="ARBA" id="ARBA00003767"/>
    </source>
</evidence>
<evidence type="ECO:0000256" key="8">
    <source>
        <dbReference type="ARBA" id="ARBA00023125"/>
    </source>
</evidence>
<accession>A0AAD1WSU6</accession>
<dbReference type="InterPro" id="IPR050331">
    <property type="entry name" value="Zinc_finger"/>
</dbReference>
<dbReference type="FunFam" id="3.30.160.60:FF:000936">
    <property type="entry name" value="Zinc finger protein 577"/>
    <property type="match status" value="1"/>
</dbReference>
<dbReference type="GO" id="GO:0005634">
    <property type="term" value="C:nucleus"/>
    <property type="evidence" value="ECO:0007669"/>
    <property type="project" value="UniProtKB-SubCell"/>
</dbReference>
<dbReference type="SUPFAM" id="SSF57667">
    <property type="entry name" value="beta-beta-alpha zinc fingers"/>
    <property type="match status" value="2"/>
</dbReference>
<evidence type="ECO:0000313" key="14">
    <source>
        <dbReference type="Proteomes" id="UP001295444"/>
    </source>
</evidence>
<evidence type="ECO:0000313" key="13">
    <source>
        <dbReference type="EMBL" id="CAH2320914.1"/>
    </source>
</evidence>
<organism evidence="13 14">
    <name type="scientific">Pelobates cultripes</name>
    <name type="common">Western spadefoot toad</name>
    <dbReference type="NCBI Taxonomy" id="61616"/>
    <lineage>
        <taxon>Eukaryota</taxon>
        <taxon>Metazoa</taxon>
        <taxon>Chordata</taxon>
        <taxon>Craniata</taxon>
        <taxon>Vertebrata</taxon>
        <taxon>Euteleostomi</taxon>
        <taxon>Amphibia</taxon>
        <taxon>Batrachia</taxon>
        <taxon>Anura</taxon>
        <taxon>Pelobatoidea</taxon>
        <taxon>Pelobatidae</taxon>
        <taxon>Pelobates</taxon>
    </lineage>
</organism>
<feature type="region of interest" description="Disordered" evidence="11">
    <location>
        <begin position="41"/>
        <end position="69"/>
    </location>
</feature>
<protein>
    <submittedName>
        <fullName evidence="13">Oocyte zinc finger -like</fullName>
    </submittedName>
</protein>
<keyword evidence="6 10" id="KW-0863">Zinc-finger</keyword>
<feature type="domain" description="C2H2-type" evidence="12">
    <location>
        <begin position="474"/>
        <end position="501"/>
    </location>
</feature>
<evidence type="ECO:0000259" key="12">
    <source>
        <dbReference type="PROSITE" id="PS50157"/>
    </source>
</evidence>
<keyword evidence="14" id="KW-1185">Reference proteome</keyword>
<dbReference type="FunFam" id="3.30.160.60:FF:000100">
    <property type="entry name" value="Zinc finger 45-like"/>
    <property type="match status" value="1"/>
</dbReference>
<keyword evidence="9" id="KW-0539">Nucleus</keyword>
<dbReference type="AlphaFoldDB" id="A0AAD1WSU6"/>
<feature type="domain" description="C2H2-type" evidence="12">
    <location>
        <begin position="502"/>
        <end position="529"/>
    </location>
</feature>
<dbReference type="FunFam" id="3.30.160.60:FF:000145">
    <property type="entry name" value="Zinc finger protein 574"/>
    <property type="match status" value="1"/>
</dbReference>
<keyword evidence="7" id="KW-0862">Zinc</keyword>
<gene>
    <name evidence="13" type="ORF">PECUL_23A015644</name>
</gene>
<evidence type="ECO:0000256" key="10">
    <source>
        <dbReference type="PROSITE-ProRule" id="PRU00042"/>
    </source>
</evidence>
<comment type="similarity">
    <text evidence="3">Belongs to the krueppel C2H2-type zinc-finger protein family.</text>
</comment>
<evidence type="ECO:0000256" key="2">
    <source>
        <dbReference type="ARBA" id="ARBA00004123"/>
    </source>
</evidence>
<dbReference type="PROSITE" id="PS00028">
    <property type="entry name" value="ZINC_FINGER_C2H2_1"/>
    <property type="match status" value="4"/>
</dbReference>
<feature type="domain" description="C2H2-type" evidence="12">
    <location>
        <begin position="406"/>
        <end position="432"/>
    </location>
</feature>
<evidence type="ECO:0000256" key="4">
    <source>
        <dbReference type="ARBA" id="ARBA00022723"/>
    </source>
</evidence>
<dbReference type="InterPro" id="IPR013087">
    <property type="entry name" value="Znf_C2H2_type"/>
</dbReference>
<comment type="function">
    <text evidence="1">May be involved in transcriptional regulation.</text>
</comment>
<dbReference type="GO" id="GO:0008270">
    <property type="term" value="F:zinc ion binding"/>
    <property type="evidence" value="ECO:0007669"/>
    <property type="project" value="UniProtKB-KW"/>
</dbReference>
<evidence type="ECO:0000256" key="5">
    <source>
        <dbReference type="ARBA" id="ARBA00022737"/>
    </source>
</evidence>
<evidence type="ECO:0000256" key="6">
    <source>
        <dbReference type="ARBA" id="ARBA00022771"/>
    </source>
</evidence>
<dbReference type="Proteomes" id="UP001295444">
    <property type="component" value="Chromosome 11"/>
</dbReference>
<name>A0AAD1WSU6_PELCU</name>
<keyword evidence="4" id="KW-0479">Metal-binding</keyword>
<dbReference type="EMBL" id="OW240922">
    <property type="protein sequence ID" value="CAH2320914.1"/>
    <property type="molecule type" value="Genomic_DNA"/>
</dbReference>
<dbReference type="GO" id="GO:0003677">
    <property type="term" value="F:DNA binding"/>
    <property type="evidence" value="ECO:0007669"/>
    <property type="project" value="UniProtKB-KW"/>
</dbReference>
<dbReference type="PANTHER" id="PTHR16515">
    <property type="entry name" value="PR DOMAIN ZINC FINGER PROTEIN"/>
    <property type="match status" value="1"/>
</dbReference>
<sequence>MMTNRNPMTERILDLILEVNYLLTGEDYIVMKRSGESIIQGRIPGVSDGSRRTQSRSTVPPPHSLIHDGNNEQKVLKLTNQIIHLLTVEVWKYLEGHKEPYNDLMMDTQQPLSALANGSLNTSEADDLPIHVLSANYVTEGRVKVNQGGNSVTFNELSKRPSESVKSETALYEERNLPDGEIYSLKECSQTKSTVHTEYPSTLIKEDRVSCKEENILDNDLYTPTEQTEYPSTHIKEGPGLCEEGNLTETDLYRSTESTPITENSALCEEGNLTHINIYTPTDQTRYLSTHIKEEPALREYPSISVRKNSPLYGEGNLTDTDVTTQKKRTQCTSTHIKDEPASYEEGNVTDTESTLITEGSASCKEGNLSDLDTQASACDPARQYKMDTNNSNSPKNQRFRKGKKVTCSECGETFTCKTNFKEHQCFPSKSHIIGFCNTRQISKSCSRIKHETHIQTKSLPECNFVHSGENQQFFCSECGKCFKTVSHLKLHFRTHTGIKPFSCSECGRCFSQKGNFNRHLRVHTGEKPFSCSECGKYFSYKRCRDRHMRIHTGEKPFSCSECPKCFRDKRCLDKHVMSHI</sequence>
<dbReference type="GO" id="GO:0010468">
    <property type="term" value="P:regulation of gene expression"/>
    <property type="evidence" value="ECO:0007669"/>
    <property type="project" value="TreeGrafter"/>
</dbReference>
<keyword evidence="5" id="KW-0677">Repeat</keyword>
<keyword evidence="8" id="KW-0238">DNA-binding</keyword>
<evidence type="ECO:0000256" key="9">
    <source>
        <dbReference type="ARBA" id="ARBA00023242"/>
    </source>
</evidence>
<dbReference type="SMART" id="SM00355">
    <property type="entry name" value="ZnF_C2H2"/>
    <property type="match status" value="5"/>
</dbReference>